<sequence>MLHNAAQTYQSNQVTTATPGELTLMLYNGAIRFIKQAKGSMEEKDIAKAHEFCLKVQNILYELLSTLNGEYPISKELEKMYDYMLQRMIEANIRKDATILMEVEDYFVQLRDTWKEAMVLAKKHG</sequence>
<keyword evidence="7" id="KW-1185">Reference proteome</keyword>
<keyword evidence="4" id="KW-1005">Bacterial flagellum biogenesis</keyword>
<comment type="subcellular location">
    <subcellularLocation>
        <location evidence="1">Cytoplasm</location>
        <location evidence="1">Cytosol</location>
    </subcellularLocation>
</comment>
<dbReference type="Pfam" id="PF02561">
    <property type="entry name" value="FliS"/>
    <property type="match status" value="1"/>
</dbReference>
<evidence type="ECO:0000256" key="2">
    <source>
        <dbReference type="ARBA" id="ARBA00008787"/>
    </source>
</evidence>
<dbReference type="PANTHER" id="PTHR34773">
    <property type="entry name" value="FLAGELLAR SECRETION CHAPERONE FLIS"/>
    <property type="match status" value="1"/>
</dbReference>
<dbReference type="InterPro" id="IPR003713">
    <property type="entry name" value="FliS"/>
</dbReference>
<evidence type="ECO:0000256" key="5">
    <source>
        <dbReference type="ARBA" id="ARBA00023186"/>
    </source>
</evidence>
<organism evidence="6 7">
    <name type="scientific">Brevibacillus ruminantium</name>
    <dbReference type="NCBI Taxonomy" id="2950604"/>
    <lineage>
        <taxon>Bacteria</taxon>
        <taxon>Bacillati</taxon>
        <taxon>Bacillota</taxon>
        <taxon>Bacilli</taxon>
        <taxon>Bacillales</taxon>
        <taxon>Paenibacillaceae</taxon>
        <taxon>Brevibacillus</taxon>
    </lineage>
</organism>
<dbReference type="NCBIfam" id="TIGR00208">
    <property type="entry name" value="fliS"/>
    <property type="match status" value="1"/>
</dbReference>
<comment type="similarity">
    <text evidence="2">Belongs to the FliS family.</text>
</comment>
<evidence type="ECO:0000256" key="4">
    <source>
        <dbReference type="ARBA" id="ARBA00022795"/>
    </source>
</evidence>
<dbReference type="CDD" id="cd16098">
    <property type="entry name" value="FliS"/>
    <property type="match status" value="1"/>
</dbReference>
<gene>
    <name evidence="6" type="primary">fliS</name>
    <name evidence="6" type="ORF">NDK47_24955</name>
</gene>
<dbReference type="Proteomes" id="UP001056500">
    <property type="component" value="Chromosome"/>
</dbReference>
<evidence type="ECO:0000256" key="3">
    <source>
        <dbReference type="ARBA" id="ARBA00022490"/>
    </source>
</evidence>
<keyword evidence="5" id="KW-0143">Chaperone</keyword>
<dbReference type="Gene3D" id="1.20.120.340">
    <property type="entry name" value="Flagellar protein FliS"/>
    <property type="match status" value="1"/>
</dbReference>
<protein>
    <submittedName>
        <fullName evidence="6">Flagellar export chaperone FliS</fullName>
    </submittedName>
</protein>
<name>A0ABY4WGR0_9BACL</name>
<keyword evidence="3" id="KW-0963">Cytoplasm</keyword>
<evidence type="ECO:0000313" key="7">
    <source>
        <dbReference type="Proteomes" id="UP001056500"/>
    </source>
</evidence>
<keyword evidence="6" id="KW-0966">Cell projection</keyword>
<dbReference type="EMBL" id="CP098755">
    <property type="protein sequence ID" value="USG65318.1"/>
    <property type="molecule type" value="Genomic_DNA"/>
</dbReference>
<dbReference type="InterPro" id="IPR036584">
    <property type="entry name" value="FliS_sf"/>
</dbReference>
<accession>A0ABY4WGR0</accession>
<dbReference type="SUPFAM" id="SSF101116">
    <property type="entry name" value="Flagellar export chaperone FliS"/>
    <property type="match status" value="1"/>
</dbReference>
<evidence type="ECO:0000256" key="1">
    <source>
        <dbReference type="ARBA" id="ARBA00004514"/>
    </source>
</evidence>
<keyword evidence="6" id="KW-0969">Cilium</keyword>
<reference evidence="6" key="1">
    <citation type="submission" date="2022-06" db="EMBL/GenBank/DDBJ databases">
        <title>Genome sequencing of Brevibacillus sp. BB3-R1.</title>
        <authorList>
            <person name="Heo J."/>
            <person name="Lee D."/>
            <person name="Won M."/>
            <person name="Han B.-H."/>
            <person name="Hong S.-B."/>
            <person name="Kwon S.-W."/>
        </authorList>
    </citation>
    <scope>NUCLEOTIDE SEQUENCE</scope>
    <source>
        <strain evidence="6">BB3-R1</strain>
    </source>
</reference>
<dbReference type="RefSeq" id="WP_251872411.1">
    <property type="nucleotide sequence ID" value="NZ_CP098755.1"/>
</dbReference>
<dbReference type="PIRSF" id="PIRSF039090">
    <property type="entry name" value="Flis"/>
    <property type="match status" value="1"/>
</dbReference>
<evidence type="ECO:0000313" key="6">
    <source>
        <dbReference type="EMBL" id="USG65318.1"/>
    </source>
</evidence>
<dbReference type="PANTHER" id="PTHR34773:SF1">
    <property type="entry name" value="FLAGELLAR SECRETION CHAPERONE FLIS"/>
    <property type="match status" value="1"/>
</dbReference>
<keyword evidence="6" id="KW-0282">Flagellum</keyword>
<proteinExistence type="inferred from homology"/>